<reference evidence="8 9" key="1">
    <citation type="submission" date="2017-07" db="EMBL/GenBank/DDBJ databases">
        <title>Elstera cyanobacteriorum sp. nov., a novel bacterium isolated from cyanobacterial aggregates in a eutrophic lake.</title>
        <authorList>
            <person name="Cai H."/>
        </authorList>
    </citation>
    <scope>NUCLEOTIDE SEQUENCE [LARGE SCALE GENOMIC DNA]</scope>
    <source>
        <strain evidence="8 9">TH019</strain>
    </source>
</reference>
<proteinExistence type="inferred from homology"/>
<keyword evidence="9" id="KW-1185">Reference proteome</keyword>
<comment type="similarity">
    <text evidence="2">Belongs to the EamA transporter family.</text>
</comment>
<feature type="transmembrane region" description="Helical" evidence="6">
    <location>
        <begin position="120"/>
        <end position="140"/>
    </location>
</feature>
<feature type="transmembrane region" description="Helical" evidence="6">
    <location>
        <begin position="272"/>
        <end position="294"/>
    </location>
</feature>
<evidence type="ECO:0000313" key="8">
    <source>
        <dbReference type="EMBL" id="OYQ17891.1"/>
    </source>
</evidence>
<evidence type="ECO:0000256" key="1">
    <source>
        <dbReference type="ARBA" id="ARBA00004141"/>
    </source>
</evidence>
<evidence type="ECO:0000313" key="9">
    <source>
        <dbReference type="Proteomes" id="UP000216361"/>
    </source>
</evidence>
<evidence type="ECO:0000256" key="3">
    <source>
        <dbReference type="ARBA" id="ARBA00022692"/>
    </source>
</evidence>
<organism evidence="8 9">
    <name type="scientific">Elstera cyanobacteriorum</name>
    <dbReference type="NCBI Taxonomy" id="2022747"/>
    <lineage>
        <taxon>Bacteria</taxon>
        <taxon>Pseudomonadati</taxon>
        <taxon>Pseudomonadota</taxon>
        <taxon>Alphaproteobacteria</taxon>
        <taxon>Rhodospirillales</taxon>
        <taxon>Rhodospirillaceae</taxon>
        <taxon>Elstera</taxon>
    </lineage>
</organism>
<comment type="caution">
    <text evidence="8">The sequence shown here is derived from an EMBL/GenBank/DDBJ whole genome shotgun (WGS) entry which is preliminary data.</text>
</comment>
<dbReference type="InterPro" id="IPR000620">
    <property type="entry name" value="EamA_dom"/>
</dbReference>
<feature type="transmembrane region" description="Helical" evidence="6">
    <location>
        <begin position="88"/>
        <end position="108"/>
    </location>
</feature>
<dbReference type="PANTHER" id="PTHR32322:SF2">
    <property type="entry name" value="EAMA DOMAIN-CONTAINING PROTEIN"/>
    <property type="match status" value="1"/>
</dbReference>
<keyword evidence="3 6" id="KW-0812">Transmembrane</keyword>
<name>A0A255XLW6_9PROT</name>
<sequence length="348" mass="36367">MGNPARPTQAGRPGTGQLPAARELRGAWARLRKTPPPLAKTARDRPCVGGHAGGMWIIVTLAAAFFQCVRTFQQRGLKGRLSTNGANFVRYIYGAPLALAGLAAVVAVSGQPLPAMPGDFWVSVILGGLAQILATSALLLAITRDSFAVGTALSKTEALQAAVIAALFFGEHVGWGGALAILAGFGGVALLTLKSLNLRDLLGRGGAYGLLSGFFFGWSAMFFRDASLALASPLPVLAALVTLSAATCTQTLMLGGWLLLREPGMISKVFQTWRAAVPVAVLSALGSACWFLAFTLQKAAYVRALGQAELVFTVLASTLLLREKFGFREASGTIIITGAIIALLTLTR</sequence>
<evidence type="ECO:0000256" key="6">
    <source>
        <dbReference type="SAM" id="Phobius"/>
    </source>
</evidence>
<gene>
    <name evidence="8" type="ORF">CHR90_13030</name>
</gene>
<evidence type="ECO:0000259" key="7">
    <source>
        <dbReference type="Pfam" id="PF00892"/>
    </source>
</evidence>
<keyword evidence="5 6" id="KW-0472">Membrane</keyword>
<evidence type="ECO:0000256" key="4">
    <source>
        <dbReference type="ARBA" id="ARBA00022989"/>
    </source>
</evidence>
<feature type="domain" description="EamA" evidence="7">
    <location>
        <begin position="207"/>
        <end position="344"/>
    </location>
</feature>
<feature type="transmembrane region" description="Helical" evidence="6">
    <location>
        <begin position="147"/>
        <end position="169"/>
    </location>
</feature>
<protein>
    <recommendedName>
        <fullName evidence="7">EamA domain-containing protein</fullName>
    </recommendedName>
</protein>
<dbReference type="Pfam" id="PF00892">
    <property type="entry name" value="EamA"/>
    <property type="match status" value="2"/>
</dbReference>
<feature type="transmembrane region" description="Helical" evidence="6">
    <location>
        <begin position="175"/>
        <end position="193"/>
    </location>
</feature>
<feature type="transmembrane region" description="Helical" evidence="6">
    <location>
        <begin position="236"/>
        <end position="260"/>
    </location>
</feature>
<evidence type="ECO:0000256" key="5">
    <source>
        <dbReference type="ARBA" id="ARBA00023136"/>
    </source>
</evidence>
<dbReference type="InterPro" id="IPR050638">
    <property type="entry name" value="AA-Vitamin_Transporters"/>
</dbReference>
<dbReference type="OrthoDB" id="5243804at2"/>
<accession>A0A255XLW6</accession>
<dbReference type="Proteomes" id="UP000216361">
    <property type="component" value="Unassembled WGS sequence"/>
</dbReference>
<feature type="transmembrane region" description="Helical" evidence="6">
    <location>
        <begin position="205"/>
        <end position="224"/>
    </location>
</feature>
<feature type="transmembrane region" description="Helical" evidence="6">
    <location>
        <begin position="48"/>
        <end position="68"/>
    </location>
</feature>
<dbReference type="AlphaFoldDB" id="A0A255XLW6"/>
<feature type="domain" description="EamA" evidence="7">
    <location>
        <begin position="55"/>
        <end position="192"/>
    </location>
</feature>
<comment type="subcellular location">
    <subcellularLocation>
        <location evidence="1">Membrane</location>
        <topology evidence="1">Multi-pass membrane protein</topology>
    </subcellularLocation>
</comment>
<keyword evidence="4 6" id="KW-1133">Transmembrane helix</keyword>
<dbReference type="GO" id="GO:0016020">
    <property type="term" value="C:membrane"/>
    <property type="evidence" value="ECO:0007669"/>
    <property type="project" value="UniProtKB-SubCell"/>
</dbReference>
<evidence type="ECO:0000256" key="2">
    <source>
        <dbReference type="ARBA" id="ARBA00007362"/>
    </source>
</evidence>
<dbReference type="PANTHER" id="PTHR32322">
    <property type="entry name" value="INNER MEMBRANE TRANSPORTER"/>
    <property type="match status" value="1"/>
</dbReference>
<dbReference type="EMBL" id="NOXS01000033">
    <property type="protein sequence ID" value="OYQ17891.1"/>
    <property type="molecule type" value="Genomic_DNA"/>
</dbReference>
<dbReference type="SUPFAM" id="SSF103481">
    <property type="entry name" value="Multidrug resistance efflux transporter EmrE"/>
    <property type="match status" value="2"/>
</dbReference>
<dbReference type="InterPro" id="IPR037185">
    <property type="entry name" value="EmrE-like"/>
</dbReference>
<feature type="transmembrane region" description="Helical" evidence="6">
    <location>
        <begin position="330"/>
        <end position="347"/>
    </location>
</feature>